<sequence>MAEVTGWKRKKDLSESRELQSQQVSDALQLLPRSRALHALTACCVQDEVVPSLSRPDDQLCDRIRMRDVYELLHWCHLYHKDRVEKVHMVVLEGVAQLHFYTHYSQFKHLRSKYTTRCTLMPSSEDVLSELFDSDLSTLDEPSVSSSVPPTGLFCGLSPVVRRYGMRRRGLRSYLLTEQERIKQNFPVKGITHSMLKNVTTRLQDVQKKLLTLLPGNAVLVGHALDNDLRALRLVHPHVIDTSLLYRKEFGQRFKLKHLAKVILKREIQNEQRRGHDPCEDAHAALDLAHYFITTGPRQVVECHLQDLWGFDPSPVNGTSNGPVHTHPQSQLQFGHALHKAGLPALFLGQSDAMNNVSSNHLSRRHYCNSDKERPVNELTLDLDASLTELQNDKQNIQTIYVSGSLRRQRQQLLQTFSSFGPVSDITPTKDSGKCPKHTRFKFFSCDSADAALNTVVQMGNRKLNMCHALTPPHMRTWTHTNPVTTETKEGATGSDEPTFREELELLGLICGEQNSGISRPLFHTGEADLDQRSSHFTTATILISEHEPDLSDTSCVCEN</sequence>
<dbReference type="GO" id="GO:0003676">
    <property type="term" value="F:nucleic acid binding"/>
    <property type="evidence" value="ECO:0007669"/>
    <property type="project" value="InterPro"/>
</dbReference>
<dbReference type="SUPFAM" id="SSF53098">
    <property type="entry name" value="Ribonuclease H-like"/>
    <property type="match status" value="1"/>
</dbReference>
<dbReference type="AlphaFoldDB" id="A0A556VAF9"/>
<feature type="domain" description="Exonuclease" evidence="4">
    <location>
        <begin position="154"/>
        <end position="298"/>
    </location>
</feature>
<keyword evidence="5" id="KW-0269">Exonuclease</keyword>
<feature type="region of interest" description="Disordered" evidence="3">
    <location>
        <begin position="477"/>
        <end position="498"/>
    </location>
</feature>
<protein>
    <submittedName>
        <fullName evidence="5">RNA exonuclease 5</fullName>
    </submittedName>
</protein>
<reference evidence="5 6" key="1">
    <citation type="journal article" date="2019" name="Genome Biol. Evol.">
        <title>Whole-Genome Sequencing of the Giant Devil Catfish, Bagarius yarrelli.</title>
        <authorList>
            <person name="Jiang W."/>
            <person name="Lv Y."/>
            <person name="Cheng L."/>
            <person name="Yang K."/>
            <person name="Chao B."/>
            <person name="Wang X."/>
            <person name="Li Y."/>
            <person name="Pan X."/>
            <person name="You X."/>
            <person name="Zhang Y."/>
            <person name="Yang J."/>
            <person name="Li J."/>
            <person name="Zhang X."/>
            <person name="Liu S."/>
            <person name="Sun C."/>
            <person name="Yang J."/>
            <person name="Shi Q."/>
        </authorList>
    </citation>
    <scope>NUCLEOTIDE SEQUENCE [LARGE SCALE GENOMIC DNA]</scope>
    <source>
        <strain evidence="5">JWS20170419001</strain>
        <tissue evidence="5">Muscle</tissue>
    </source>
</reference>
<dbReference type="InterPro" id="IPR047021">
    <property type="entry name" value="REXO1/3/4-like"/>
</dbReference>
<gene>
    <name evidence="5" type="ORF">Baya_14984</name>
</gene>
<dbReference type="GO" id="GO:0004527">
    <property type="term" value="F:exonuclease activity"/>
    <property type="evidence" value="ECO:0007669"/>
    <property type="project" value="UniProtKB-KW"/>
</dbReference>
<proteinExistence type="predicted"/>
<dbReference type="SMART" id="SM00479">
    <property type="entry name" value="EXOIII"/>
    <property type="match status" value="1"/>
</dbReference>
<accession>A0A556VAF9</accession>
<comment type="caution">
    <text evidence="5">The sequence shown here is derived from an EMBL/GenBank/DDBJ whole genome shotgun (WGS) entry which is preliminary data.</text>
</comment>
<dbReference type="GO" id="GO:0005634">
    <property type="term" value="C:nucleus"/>
    <property type="evidence" value="ECO:0007669"/>
    <property type="project" value="TreeGrafter"/>
</dbReference>
<dbReference type="InterPro" id="IPR012337">
    <property type="entry name" value="RNaseH-like_sf"/>
</dbReference>
<evidence type="ECO:0000256" key="1">
    <source>
        <dbReference type="ARBA" id="ARBA00022722"/>
    </source>
</evidence>
<evidence type="ECO:0000313" key="6">
    <source>
        <dbReference type="Proteomes" id="UP000319801"/>
    </source>
</evidence>
<name>A0A556VAF9_BAGYA</name>
<keyword evidence="6" id="KW-1185">Reference proteome</keyword>
<dbReference type="InterPro" id="IPR013520">
    <property type="entry name" value="Ribonucl_H"/>
</dbReference>
<dbReference type="EMBL" id="VCAZ01000191">
    <property type="protein sequence ID" value="TTE81774.1"/>
    <property type="molecule type" value="Genomic_DNA"/>
</dbReference>
<organism evidence="5 6">
    <name type="scientific">Bagarius yarrelli</name>
    <name type="common">Goonch</name>
    <name type="synonym">Bagrus yarrelli</name>
    <dbReference type="NCBI Taxonomy" id="175774"/>
    <lineage>
        <taxon>Eukaryota</taxon>
        <taxon>Metazoa</taxon>
        <taxon>Chordata</taxon>
        <taxon>Craniata</taxon>
        <taxon>Vertebrata</taxon>
        <taxon>Euteleostomi</taxon>
        <taxon>Actinopterygii</taxon>
        <taxon>Neopterygii</taxon>
        <taxon>Teleostei</taxon>
        <taxon>Ostariophysi</taxon>
        <taxon>Siluriformes</taxon>
        <taxon>Sisoridae</taxon>
        <taxon>Sisorinae</taxon>
        <taxon>Bagarius</taxon>
    </lineage>
</organism>
<dbReference type="Proteomes" id="UP000319801">
    <property type="component" value="Unassembled WGS sequence"/>
</dbReference>
<evidence type="ECO:0000256" key="2">
    <source>
        <dbReference type="ARBA" id="ARBA00022801"/>
    </source>
</evidence>
<dbReference type="PANTHER" id="PTHR12801:SF82">
    <property type="entry name" value="RNA EXONUCLEASE 5"/>
    <property type="match status" value="1"/>
</dbReference>
<dbReference type="Gene3D" id="3.30.420.10">
    <property type="entry name" value="Ribonuclease H-like superfamily/Ribonuclease H"/>
    <property type="match status" value="1"/>
</dbReference>
<evidence type="ECO:0000259" key="4">
    <source>
        <dbReference type="SMART" id="SM00479"/>
    </source>
</evidence>
<evidence type="ECO:0000256" key="3">
    <source>
        <dbReference type="SAM" id="MobiDB-lite"/>
    </source>
</evidence>
<evidence type="ECO:0000313" key="5">
    <source>
        <dbReference type="EMBL" id="TTE81774.1"/>
    </source>
</evidence>
<dbReference type="OrthoDB" id="3996471at2759"/>
<dbReference type="InterPro" id="IPR036397">
    <property type="entry name" value="RNaseH_sf"/>
</dbReference>
<keyword evidence="2" id="KW-0378">Hydrolase</keyword>
<keyword evidence="1" id="KW-0540">Nuclease</keyword>
<dbReference type="PANTHER" id="PTHR12801">
    <property type="entry name" value="RNA EXONUCLEASE REXO1 / RECO3 FAMILY MEMBER-RELATED"/>
    <property type="match status" value="1"/>
</dbReference>